<dbReference type="Proteomes" id="UP001224781">
    <property type="component" value="Unassembled WGS sequence"/>
</dbReference>
<reference evidence="1 2" key="1">
    <citation type="submission" date="2023-07" db="EMBL/GenBank/DDBJ databases">
        <title>Functional and genomic diversity of the sorghum phyllosphere microbiome.</title>
        <authorList>
            <person name="Shade A."/>
        </authorList>
    </citation>
    <scope>NUCLEOTIDE SEQUENCE [LARGE SCALE GENOMIC DNA]</scope>
    <source>
        <strain evidence="1 2">SORGH_AS_1126</strain>
    </source>
</reference>
<sequence length="30" mass="3308">MLVVSRREAAYLLDAVEEPFHEIALAGYSG</sequence>
<proteinExistence type="predicted"/>
<accession>A0ABU0UGP5</accession>
<evidence type="ECO:0000313" key="1">
    <source>
        <dbReference type="EMBL" id="MDQ1184115.1"/>
    </source>
</evidence>
<name>A0ABU0UGP5_9HYPH</name>
<organism evidence="1 2">
    <name type="scientific">Agrobacterium larrymoorei</name>
    <dbReference type="NCBI Taxonomy" id="160699"/>
    <lineage>
        <taxon>Bacteria</taxon>
        <taxon>Pseudomonadati</taxon>
        <taxon>Pseudomonadota</taxon>
        <taxon>Alphaproteobacteria</taxon>
        <taxon>Hyphomicrobiales</taxon>
        <taxon>Rhizobiaceae</taxon>
        <taxon>Rhizobium/Agrobacterium group</taxon>
        <taxon>Agrobacterium</taxon>
    </lineage>
</organism>
<dbReference type="EMBL" id="JAUTBL010000001">
    <property type="protein sequence ID" value="MDQ1184115.1"/>
    <property type="molecule type" value="Genomic_DNA"/>
</dbReference>
<gene>
    <name evidence="1" type="ORF">QE408_001237</name>
</gene>
<comment type="caution">
    <text evidence="1">The sequence shown here is derived from an EMBL/GenBank/DDBJ whole genome shotgun (WGS) entry which is preliminary data.</text>
</comment>
<evidence type="ECO:0000313" key="2">
    <source>
        <dbReference type="Proteomes" id="UP001224781"/>
    </source>
</evidence>
<keyword evidence="2" id="KW-1185">Reference proteome</keyword>
<protein>
    <submittedName>
        <fullName evidence="1">Uncharacterized protein</fullName>
    </submittedName>
</protein>